<keyword evidence="2" id="KW-1185">Reference proteome</keyword>
<evidence type="ECO:0000313" key="2">
    <source>
        <dbReference type="Proteomes" id="UP000828390"/>
    </source>
</evidence>
<evidence type="ECO:0000313" key="1">
    <source>
        <dbReference type="EMBL" id="KAH3895368.1"/>
    </source>
</evidence>
<dbReference type="Proteomes" id="UP000828390">
    <property type="component" value="Unassembled WGS sequence"/>
</dbReference>
<comment type="caution">
    <text evidence="1">The sequence shown here is derived from an EMBL/GenBank/DDBJ whole genome shotgun (WGS) entry which is preliminary data.</text>
</comment>
<name>A0A9D4NF75_DREPO</name>
<gene>
    <name evidence="1" type="ORF">DPMN_019532</name>
</gene>
<protein>
    <submittedName>
        <fullName evidence="1">Uncharacterized protein</fullName>
    </submittedName>
</protein>
<reference evidence="1" key="2">
    <citation type="submission" date="2020-11" db="EMBL/GenBank/DDBJ databases">
        <authorList>
            <person name="McCartney M.A."/>
            <person name="Auch B."/>
            <person name="Kono T."/>
            <person name="Mallez S."/>
            <person name="Becker A."/>
            <person name="Gohl D.M."/>
            <person name="Silverstein K.A.T."/>
            <person name="Koren S."/>
            <person name="Bechman K.B."/>
            <person name="Herman A."/>
            <person name="Abrahante J.E."/>
            <person name="Garbe J."/>
        </authorList>
    </citation>
    <scope>NUCLEOTIDE SEQUENCE</scope>
    <source>
        <strain evidence="1">Duluth1</strain>
        <tissue evidence="1">Whole animal</tissue>
    </source>
</reference>
<accession>A0A9D4NF75</accession>
<reference evidence="1" key="1">
    <citation type="journal article" date="2019" name="bioRxiv">
        <title>The Genome of the Zebra Mussel, Dreissena polymorpha: A Resource for Invasive Species Research.</title>
        <authorList>
            <person name="McCartney M.A."/>
            <person name="Auch B."/>
            <person name="Kono T."/>
            <person name="Mallez S."/>
            <person name="Zhang Y."/>
            <person name="Obille A."/>
            <person name="Becker A."/>
            <person name="Abrahante J.E."/>
            <person name="Garbe J."/>
            <person name="Badalamenti J.P."/>
            <person name="Herman A."/>
            <person name="Mangelson H."/>
            <person name="Liachko I."/>
            <person name="Sullivan S."/>
            <person name="Sone E.D."/>
            <person name="Koren S."/>
            <person name="Silverstein K.A.T."/>
            <person name="Beckman K.B."/>
            <person name="Gohl D.M."/>
        </authorList>
    </citation>
    <scope>NUCLEOTIDE SEQUENCE</scope>
    <source>
        <strain evidence="1">Duluth1</strain>
        <tissue evidence="1">Whole animal</tissue>
    </source>
</reference>
<organism evidence="1 2">
    <name type="scientific">Dreissena polymorpha</name>
    <name type="common">Zebra mussel</name>
    <name type="synonym">Mytilus polymorpha</name>
    <dbReference type="NCBI Taxonomy" id="45954"/>
    <lineage>
        <taxon>Eukaryota</taxon>
        <taxon>Metazoa</taxon>
        <taxon>Spiralia</taxon>
        <taxon>Lophotrochozoa</taxon>
        <taxon>Mollusca</taxon>
        <taxon>Bivalvia</taxon>
        <taxon>Autobranchia</taxon>
        <taxon>Heteroconchia</taxon>
        <taxon>Euheterodonta</taxon>
        <taxon>Imparidentia</taxon>
        <taxon>Neoheterodontei</taxon>
        <taxon>Myida</taxon>
        <taxon>Dreissenoidea</taxon>
        <taxon>Dreissenidae</taxon>
        <taxon>Dreissena</taxon>
    </lineage>
</organism>
<dbReference type="AlphaFoldDB" id="A0A9D4NF75"/>
<sequence>MTILTPSLKKFSTKTSCVRVASLQTSSPVLATSTLYSGALSLFLLVQDLWTNVQIVLPTG</sequence>
<dbReference type="EMBL" id="JAIWYP010000001">
    <property type="protein sequence ID" value="KAH3895368.1"/>
    <property type="molecule type" value="Genomic_DNA"/>
</dbReference>
<proteinExistence type="predicted"/>